<dbReference type="OrthoDB" id="40134at2759"/>
<evidence type="ECO:0000256" key="2">
    <source>
        <dbReference type="ARBA" id="ARBA00022448"/>
    </source>
</evidence>
<feature type="transmembrane region" description="Helical" evidence="7">
    <location>
        <begin position="136"/>
        <end position="156"/>
    </location>
</feature>
<dbReference type="GO" id="GO:0006865">
    <property type="term" value="P:amino acid transport"/>
    <property type="evidence" value="ECO:0007669"/>
    <property type="project" value="UniProtKB-KW"/>
</dbReference>
<evidence type="ECO:0000256" key="4">
    <source>
        <dbReference type="ARBA" id="ARBA00022970"/>
    </source>
</evidence>
<evidence type="ECO:0000256" key="7">
    <source>
        <dbReference type="SAM" id="Phobius"/>
    </source>
</evidence>
<feature type="domain" description="Amino acid transporter transmembrane" evidence="8">
    <location>
        <begin position="7"/>
        <end position="216"/>
    </location>
</feature>
<dbReference type="PANTHER" id="PTHR48017">
    <property type="entry name" value="OS05G0424000 PROTEIN-RELATED"/>
    <property type="match status" value="1"/>
</dbReference>
<evidence type="ECO:0000256" key="3">
    <source>
        <dbReference type="ARBA" id="ARBA00022692"/>
    </source>
</evidence>
<dbReference type="EMBL" id="NMUH01000693">
    <property type="protein sequence ID" value="MQL83394.1"/>
    <property type="molecule type" value="Genomic_DNA"/>
</dbReference>
<feature type="transmembrane region" description="Helical" evidence="7">
    <location>
        <begin position="194"/>
        <end position="216"/>
    </location>
</feature>
<evidence type="ECO:0000256" key="1">
    <source>
        <dbReference type="ARBA" id="ARBA00004370"/>
    </source>
</evidence>
<protein>
    <recommendedName>
        <fullName evidence="8">Amino acid transporter transmembrane domain-containing protein</fullName>
    </recommendedName>
</protein>
<feature type="transmembrane region" description="Helical" evidence="7">
    <location>
        <begin position="69"/>
        <end position="91"/>
    </location>
</feature>
<name>A0A843UNJ5_COLES</name>
<evidence type="ECO:0000313" key="10">
    <source>
        <dbReference type="Proteomes" id="UP000652761"/>
    </source>
</evidence>
<accession>A0A843UNJ5</accession>
<keyword evidence="10" id="KW-1185">Reference proteome</keyword>
<keyword evidence="3 7" id="KW-0812">Transmembrane</keyword>
<evidence type="ECO:0000256" key="6">
    <source>
        <dbReference type="ARBA" id="ARBA00023136"/>
    </source>
</evidence>
<sequence length="231" mass="25453">MICANPSHKLIMFLKDTLKAPPSENKTMKRVSIYSIGTTTLFYLSLGFVGYGAFGAATPGNILVGFYEPFWLIGIGNIAVVVHMIGGYQVFSQPAFALCENWCSAQWSSSSFFHSVHKLRLPFAGGKSFEFTFSKLVVRTIIVCLSTLVSATLPFFNAMLGLLGSIAFWPMTVHYPVCMHIAQAQIKRRSIKWVALMAMSSICLLVSLMGAAGSVVDIAKQLRHARPFHFQ</sequence>
<keyword evidence="5 7" id="KW-1133">Transmembrane helix</keyword>
<evidence type="ECO:0000313" key="9">
    <source>
        <dbReference type="EMBL" id="MQL83394.1"/>
    </source>
</evidence>
<keyword evidence="4" id="KW-0029">Amino-acid transport</keyword>
<dbReference type="InterPro" id="IPR013057">
    <property type="entry name" value="AA_transpt_TM"/>
</dbReference>
<organism evidence="9 10">
    <name type="scientific">Colocasia esculenta</name>
    <name type="common">Wild taro</name>
    <name type="synonym">Arum esculentum</name>
    <dbReference type="NCBI Taxonomy" id="4460"/>
    <lineage>
        <taxon>Eukaryota</taxon>
        <taxon>Viridiplantae</taxon>
        <taxon>Streptophyta</taxon>
        <taxon>Embryophyta</taxon>
        <taxon>Tracheophyta</taxon>
        <taxon>Spermatophyta</taxon>
        <taxon>Magnoliopsida</taxon>
        <taxon>Liliopsida</taxon>
        <taxon>Araceae</taxon>
        <taxon>Aroideae</taxon>
        <taxon>Colocasieae</taxon>
        <taxon>Colocasia</taxon>
    </lineage>
</organism>
<proteinExistence type="predicted"/>
<dbReference type="GO" id="GO:0016020">
    <property type="term" value="C:membrane"/>
    <property type="evidence" value="ECO:0007669"/>
    <property type="project" value="UniProtKB-SubCell"/>
</dbReference>
<evidence type="ECO:0000259" key="8">
    <source>
        <dbReference type="Pfam" id="PF01490"/>
    </source>
</evidence>
<evidence type="ECO:0000256" key="5">
    <source>
        <dbReference type="ARBA" id="ARBA00022989"/>
    </source>
</evidence>
<dbReference type="Proteomes" id="UP000652761">
    <property type="component" value="Unassembled WGS sequence"/>
</dbReference>
<keyword evidence="6 7" id="KW-0472">Membrane</keyword>
<reference evidence="9" key="1">
    <citation type="submission" date="2017-07" db="EMBL/GenBank/DDBJ databases">
        <title>Taro Niue Genome Assembly and Annotation.</title>
        <authorList>
            <person name="Atibalentja N."/>
            <person name="Keating K."/>
            <person name="Fields C.J."/>
        </authorList>
    </citation>
    <scope>NUCLEOTIDE SEQUENCE</scope>
    <source>
        <strain evidence="9">Niue_2</strain>
        <tissue evidence="9">Leaf</tissue>
    </source>
</reference>
<keyword evidence="2" id="KW-0813">Transport</keyword>
<gene>
    <name evidence="9" type="ORF">Taro_015892</name>
</gene>
<feature type="transmembrane region" description="Helical" evidence="7">
    <location>
        <begin position="33"/>
        <end position="57"/>
    </location>
</feature>
<comment type="caution">
    <text evidence="9">The sequence shown here is derived from an EMBL/GenBank/DDBJ whole genome shotgun (WGS) entry which is preliminary data.</text>
</comment>
<dbReference type="Pfam" id="PF01490">
    <property type="entry name" value="Aa_trans"/>
    <property type="match status" value="1"/>
</dbReference>
<dbReference type="AlphaFoldDB" id="A0A843UNJ5"/>
<comment type="subcellular location">
    <subcellularLocation>
        <location evidence="1">Membrane</location>
    </subcellularLocation>
</comment>